<organism evidence="2 3">
    <name type="scientific">Prolixibacter denitrificans</name>
    <dbReference type="NCBI Taxonomy" id="1541063"/>
    <lineage>
        <taxon>Bacteria</taxon>
        <taxon>Pseudomonadati</taxon>
        <taxon>Bacteroidota</taxon>
        <taxon>Bacteroidia</taxon>
        <taxon>Marinilabiliales</taxon>
        <taxon>Prolixibacteraceae</taxon>
        <taxon>Prolixibacter</taxon>
    </lineage>
</organism>
<accession>A0A2P8CL02</accession>
<sequence length="268" mass="30638">MKRVYSSAVFFLGLMSVLFVSCGPSPSEKASQQINRAETLLSQGDTVKAVQSLDSIAKSYPEAVAQIKQAGEMKKRIFVAELVSLRAQRDSLNEQVNALSKNFTTKKGEFDQYMQYVPKRQSVNRSWDRSFIQVHLDASGRIYLSSNYYGDKWLNHVAIRVYDGKLDARTDTVPLNDVNNHHSEFLDKKWEQVSYKNGKSDDVIKFIAEHTDLKLKAVFLGKRYYYIVLETFDKEAVKNAYDLSLVLKAKNKLDKQIKSLEAKVKETN</sequence>
<evidence type="ECO:0000256" key="1">
    <source>
        <dbReference type="SAM" id="SignalP"/>
    </source>
</evidence>
<evidence type="ECO:0008006" key="4">
    <source>
        <dbReference type="Google" id="ProtNLM"/>
    </source>
</evidence>
<protein>
    <recommendedName>
        <fullName evidence="4">Lipoprotein</fullName>
    </recommendedName>
</protein>
<proteinExistence type="predicted"/>
<dbReference type="PROSITE" id="PS51257">
    <property type="entry name" value="PROKAR_LIPOPROTEIN"/>
    <property type="match status" value="1"/>
</dbReference>
<gene>
    <name evidence="2" type="ORF">CLV93_101604</name>
</gene>
<evidence type="ECO:0000313" key="3">
    <source>
        <dbReference type="Proteomes" id="UP000240621"/>
    </source>
</evidence>
<comment type="caution">
    <text evidence="2">The sequence shown here is derived from an EMBL/GenBank/DDBJ whole genome shotgun (WGS) entry which is preliminary data.</text>
</comment>
<feature type="chain" id="PRO_5015167591" description="Lipoprotein" evidence="1">
    <location>
        <begin position="23"/>
        <end position="268"/>
    </location>
</feature>
<reference evidence="2 3" key="1">
    <citation type="submission" date="2018-03" db="EMBL/GenBank/DDBJ databases">
        <title>Genomic Encyclopedia of Archaeal and Bacterial Type Strains, Phase II (KMG-II): from individual species to whole genera.</title>
        <authorList>
            <person name="Goeker M."/>
        </authorList>
    </citation>
    <scope>NUCLEOTIDE SEQUENCE [LARGE SCALE GENOMIC DNA]</scope>
    <source>
        <strain evidence="2 3">DSM 27267</strain>
    </source>
</reference>
<evidence type="ECO:0000313" key="2">
    <source>
        <dbReference type="EMBL" id="PSK85640.1"/>
    </source>
</evidence>
<dbReference type="OrthoDB" id="1118012at2"/>
<dbReference type="EMBL" id="PYGC01000001">
    <property type="protein sequence ID" value="PSK85640.1"/>
    <property type="molecule type" value="Genomic_DNA"/>
</dbReference>
<name>A0A2P8CL02_9BACT</name>
<dbReference type="RefSeq" id="WP_106540661.1">
    <property type="nucleotide sequence ID" value="NZ_BLAU01000001.1"/>
</dbReference>
<dbReference type="AlphaFoldDB" id="A0A2P8CL02"/>
<dbReference type="Proteomes" id="UP000240621">
    <property type="component" value="Unassembled WGS sequence"/>
</dbReference>
<keyword evidence="1" id="KW-0732">Signal</keyword>
<feature type="signal peptide" evidence="1">
    <location>
        <begin position="1"/>
        <end position="22"/>
    </location>
</feature>